<proteinExistence type="predicted"/>
<gene>
    <name evidence="1" type="ORF">OKIOD_LOCUS13551</name>
</gene>
<name>A0ABN7SYD7_OIKDI</name>
<keyword evidence="2" id="KW-1185">Reference proteome</keyword>
<reference evidence="1 2" key="1">
    <citation type="submission" date="2021-04" db="EMBL/GenBank/DDBJ databases">
        <authorList>
            <person name="Bliznina A."/>
        </authorList>
    </citation>
    <scope>NUCLEOTIDE SEQUENCE [LARGE SCALE GENOMIC DNA]</scope>
</reference>
<dbReference type="EMBL" id="OU015567">
    <property type="protein sequence ID" value="CAG5110376.1"/>
    <property type="molecule type" value="Genomic_DNA"/>
</dbReference>
<evidence type="ECO:0000313" key="2">
    <source>
        <dbReference type="Proteomes" id="UP001158576"/>
    </source>
</evidence>
<accession>A0ABN7SYD7</accession>
<evidence type="ECO:0000313" key="1">
    <source>
        <dbReference type="EMBL" id="CAG5110376.1"/>
    </source>
</evidence>
<protein>
    <submittedName>
        <fullName evidence="1">Oidioi.mRNA.OKI2018_I69.chr2.g4786.t1.cds</fullName>
    </submittedName>
</protein>
<organism evidence="1 2">
    <name type="scientific">Oikopleura dioica</name>
    <name type="common">Tunicate</name>
    <dbReference type="NCBI Taxonomy" id="34765"/>
    <lineage>
        <taxon>Eukaryota</taxon>
        <taxon>Metazoa</taxon>
        <taxon>Chordata</taxon>
        <taxon>Tunicata</taxon>
        <taxon>Appendicularia</taxon>
        <taxon>Copelata</taxon>
        <taxon>Oikopleuridae</taxon>
        <taxon>Oikopleura</taxon>
    </lineage>
</organism>
<dbReference type="Proteomes" id="UP001158576">
    <property type="component" value="Chromosome 2"/>
</dbReference>
<sequence>MKKPGFSLLTNCKENNTKEKDFLGSSVWLGYFLRQTPSFQLANILNDDVSDESFSKLASSWKSDEFTYDYEPIKNTRSKIKVNSRVSLDFGNWDLPPICFEMCLRKFEKISNSDVECEQNCEMKRSVLCKLKAGQLEGLQMRALGSTFYPRKEVETCGRIQWKKIRTGQVMLNGPDSKMLKFSVPNTHPTVDIRRQTYIGFIRFPKVKCGVNFINSVREKLVSFEFLDIVSCYDLDFTSIAEERSQTSVILQFRLKGVIDQDLPATNFRKFMNKDEFYLLVKGSQKVDWRNVDPDSCLESAQLGIREDDGKTDAINYKNCAIESFLNKE</sequence>